<dbReference type="Pfam" id="PF14528">
    <property type="entry name" value="LAGLIDADG_3"/>
    <property type="match status" value="1"/>
</dbReference>
<evidence type="ECO:0000313" key="2">
    <source>
        <dbReference type="EMBL" id="SFD42078.1"/>
    </source>
</evidence>
<accession>A0A1I1SBV7</accession>
<dbReference type="GO" id="GO:0004519">
    <property type="term" value="F:endonuclease activity"/>
    <property type="evidence" value="ECO:0007669"/>
    <property type="project" value="InterPro"/>
</dbReference>
<dbReference type="OrthoDB" id="9920177at2"/>
<dbReference type="RefSeq" id="WP_090080219.1">
    <property type="nucleotide sequence ID" value="NZ_FOMR01000001.1"/>
</dbReference>
<proteinExistence type="predicted"/>
<keyword evidence="3" id="KW-1185">Reference proteome</keyword>
<dbReference type="EMBL" id="FOMR01000001">
    <property type="protein sequence ID" value="SFD42078.1"/>
    <property type="molecule type" value="Genomic_DNA"/>
</dbReference>
<dbReference type="InterPro" id="IPR027434">
    <property type="entry name" value="Homing_endonucl"/>
</dbReference>
<sequence>MLNNYLLGILYGDGYIQIINNRETVFFSTTHKEIADKLVSNLSNYGIIHNHYTRNNDVDSKKENYEILEVIQITDPRFLQELKECGYASSAVEARIKFDSDFLRGYMESKGTFFKSHSRGSEFWRISISGNYEDLTYIKKLFETNLGIKVGEVLQRREREAYGVYSNSYRLSTQSRDAVTKIIQLIKGEEISTYLKEKIKGFDRFHANTPFNAKRRVFKHYRNATLAMARELGLTIKGIRGSTGTKGFRAIFLWEADCPVLCFKGWEGAYKWVSKEYEKSTGYRAPMVESAD</sequence>
<dbReference type="SUPFAM" id="SSF55608">
    <property type="entry name" value="Homing endonucleases"/>
    <property type="match status" value="2"/>
</dbReference>
<dbReference type="InterPro" id="IPR004860">
    <property type="entry name" value="LAGLIDADG_dom"/>
</dbReference>
<name>A0A1I1SBV7_9BACI</name>
<protein>
    <recommendedName>
        <fullName evidence="1">DOD-type homing endonuclease domain-containing protein</fullName>
    </recommendedName>
</protein>
<dbReference type="AlphaFoldDB" id="A0A1I1SBV7"/>
<reference evidence="3" key="1">
    <citation type="submission" date="2016-10" db="EMBL/GenBank/DDBJ databases">
        <authorList>
            <person name="Varghese N."/>
            <person name="Submissions S."/>
        </authorList>
    </citation>
    <scope>NUCLEOTIDE SEQUENCE [LARGE SCALE GENOMIC DNA]</scope>
    <source>
        <strain evidence="3">DSM 22530</strain>
    </source>
</reference>
<feature type="domain" description="DOD-type homing endonuclease" evidence="1">
    <location>
        <begin position="1"/>
        <end position="47"/>
    </location>
</feature>
<evidence type="ECO:0000313" key="3">
    <source>
        <dbReference type="Proteomes" id="UP000199474"/>
    </source>
</evidence>
<dbReference type="InterPro" id="IPR004042">
    <property type="entry name" value="Intein_endonuc_central"/>
</dbReference>
<evidence type="ECO:0000259" key="1">
    <source>
        <dbReference type="PROSITE" id="PS50819"/>
    </source>
</evidence>
<organism evidence="2 3">
    <name type="scientific">Lentibacillus persicus</name>
    <dbReference type="NCBI Taxonomy" id="640948"/>
    <lineage>
        <taxon>Bacteria</taxon>
        <taxon>Bacillati</taxon>
        <taxon>Bacillota</taxon>
        <taxon>Bacilli</taxon>
        <taxon>Bacillales</taxon>
        <taxon>Bacillaceae</taxon>
        <taxon>Lentibacillus</taxon>
    </lineage>
</organism>
<gene>
    <name evidence="2" type="ORF">SAMN05216238_101261</name>
</gene>
<dbReference type="PROSITE" id="PS50819">
    <property type="entry name" value="INTEIN_ENDONUCLEASE"/>
    <property type="match status" value="1"/>
</dbReference>
<dbReference type="Gene3D" id="3.10.28.10">
    <property type="entry name" value="Homing endonucleases"/>
    <property type="match status" value="1"/>
</dbReference>
<dbReference type="Proteomes" id="UP000199474">
    <property type="component" value="Unassembled WGS sequence"/>
</dbReference>